<feature type="transmembrane region" description="Helical" evidence="1">
    <location>
        <begin position="20"/>
        <end position="38"/>
    </location>
</feature>
<protein>
    <submittedName>
        <fullName evidence="2">Uncharacterized protein</fullName>
    </submittedName>
</protein>
<evidence type="ECO:0000313" key="2">
    <source>
        <dbReference type="EMBL" id="MFK7642789.1"/>
    </source>
</evidence>
<organism evidence="2 3">
    <name type="scientific">Neisseria oralis</name>
    <dbReference type="NCBI Taxonomy" id="1107316"/>
    <lineage>
        <taxon>Bacteria</taxon>
        <taxon>Pseudomonadati</taxon>
        <taxon>Pseudomonadota</taxon>
        <taxon>Betaproteobacteria</taxon>
        <taxon>Neisseriales</taxon>
        <taxon>Neisseriaceae</taxon>
        <taxon>Neisseria</taxon>
    </lineage>
</organism>
<reference evidence="2 3" key="1">
    <citation type="submission" date="2024-11" db="EMBL/GenBank/DDBJ databases">
        <authorList>
            <person name="Mikucki A.G."/>
            <person name="Kahler C.M."/>
        </authorList>
    </citation>
    <scope>NUCLEOTIDE SEQUENCE [LARGE SCALE GENOMIC DNA]</scope>
    <source>
        <strain evidence="2 3">EXNM717</strain>
    </source>
</reference>
<keyword evidence="1" id="KW-1133">Transmembrane helix</keyword>
<proteinExistence type="predicted"/>
<gene>
    <name evidence="2" type="ORF">ACI43T_09865</name>
</gene>
<evidence type="ECO:0000256" key="1">
    <source>
        <dbReference type="SAM" id="Phobius"/>
    </source>
</evidence>
<accession>A0ABW8Q5G8</accession>
<dbReference type="Proteomes" id="UP001621964">
    <property type="component" value="Unassembled WGS sequence"/>
</dbReference>
<keyword evidence="1" id="KW-0812">Transmembrane</keyword>
<sequence length="42" mass="4890">MEKQIMYLNQSVQDNILETVLMVLVLAFLGYVIKLAFIEKDD</sequence>
<dbReference type="EMBL" id="JBJGEB010000010">
    <property type="protein sequence ID" value="MFK7642789.1"/>
    <property type="molecule type" value="Genomic_DNA"/>
</dbReference>
<keyword evidence="1" id="KW-0472">Membrane</keyword>
<comment type="caution">
    <text evidence="2">The sequence shown here is derived from an EMBL/GenBank/DDBJ whole genome shotgun (WGS) entry which is preliminary data.</text>
</comment>
<evidence type="ECO:0000313" key="3">
    <source>
        <dbReference type="Proteomes" id="UP001621964"/>
    </source>
</evidence>
<name>A0ABW8Q5G8_9NEIS</name>
<keyword evidence="3" id="KW-1185">Reference proteome</keyword>
<dbReference type="RefSeq" id="WP_405386796.1">
    <property type="nucleotide sequence ID" value="NZ_JBJGEB010000010.1"/>
</dbReference>